<dbReference type="Pfam" id="PF03468">
    <property type="entry name" value="XS"/>
    <property type="match status" value="1"/>
</dbReference>
<protein>
    <recommendedName>
        <fullName evidence="6">Factor of DNA methylation 1-5/IDN2 domain-containing protein</fullName>
    </recommendedName>
</protein>
<dbReference type="InterPro" id="IPR005380">
    <property type="entry name" value="XS_domain"/>
</dbReference>
<sequence length="481" mass="54269">MSTDDVLMADAEADDAGELFVWPWTGILAMAAADEDADAATALAFHAHQHFAGVATTALQEEPTNHQRRQQHFLLLHFGKSWAGLRDAMSLAAHFAGAGRREWQRSGGSEGAGGVFGWAAVGEDLLGDGAVGRLLRESGAAARRVEEVEKDEASVAVTLGAVAGEYERRERFLAAKNEEMVRAVQGMEEESSWLRGELKELKAVADNSLPEMNHGVDEENEKLRAELDAIKGEIELRVDRIQELKECRTDLHFSKVEKMEAINAKVIQLEKQLEEKEAQESAICLLNTKLQAGENLRMEEYEHLYKLLTILKECLEQKSERFQNAYVDLTQRDHLNRNELQETHQEVIKCLESMVIGDCTVIGIKRMGQLDEKPFHHACKRKYRDDDPEGKAASLVSSWQKELKNKSWNPFTTILVDGEEKLWTEYGDIVCNAVKVTLRELNEYSPQGWHAVNEIWNFREGRKATMAEVVNYIFEQLKTSS</sequence>
<dbReference type="AlphaFoldDB" id="A0A2T7DR06"/>
<dbReference type="Pfam" id="PF03469">
    <property type="entry name" value="XH"/>
    <property type="match status" value="1"/>
</dbReference>
<dbReference type="STRING" id="1504633.A0A2T7DR06"/>
<accession>A0A2T7DR06</accession>
<dbReference type="GO" id="GO:0080188">
    <property type="term" value="P:gene silencing by siRNA-directed DNA methylation"/>
    <property type="evidence" value="ECO:0007669"/>
    <property type="project" value="InterPro"/>
</dbReference>
<evidence type="ECO:0000313" key="5">
    <source>
        <dbReference type="Proteomes" id="UP000244336"/>
    </source>
</evidence>
<reference evidence="4 5" key="1">
    <citation type="submission" date="2018-04" db="EMBL/GenBank/DDBJ databases">
        <title>WGS assembly of Panicum hallii var. hallii HAL2.</title>
        <authorList>
            <person name="Lovell J."/>
            <person name="Jenkins J."/>
            <person name="Lowry D."/>
            <person name="Mamidi S."/>
            <person name="Sreedasyam A."/>
            <person name="Weng X."/>
            <person name="Barry K."/>
            <person name="Bonette J."/>
            <person name="Campitelli B."/>
            <person name="Daum C."/>
            <person name="Gordon S."/>
            <person name="Gould B."/>
            <person name="Lipzen A."/>
            <person name="MacQueen A."/>
            <person name="Palacio-Mejia J."/>
            <person name="Plott C."/>
            <person name="Shakirov E."/>
            <person name="Shu S."/>
            <person name="Yoshinaga Y."/>
            <person name="Zane M."/>
            <person name="Rokhsar D."/>
            <person name="Grimwood J."/>
            <person name="Schmutz J."/>
            <person name="Juenger T."/>
        </authorList>
    </citation>
    <scope>NUCLEOTIDE SEQUENCE [LARGE SCALE GENOMIC DNA]</scope>
    <source>
        <strain evidence="5">cv. HAL2</strain>
    </source>
</reference>
<dbReference type="EMBL" id="CM009753">
    <property type="protein sequence ID" value="PUZ58017.1"/>
    <property type="molecule type" value="Genomic_DNA"/>
</dbReference>
<evidence type="ECO:0000256" key="1">
    <source>
        <dbReference type="SAM" id="Coils"/>
    </source>
</evidence>
<gene>
    <name evidence="4" type="ORF">GQ55_5G476700</name>
</gene>
<dbReference type="InterPro" id="IPR038588">
    <property type="entry name" value="XS_domain_sf"/>
</dbReference>
<dbReference type="Gene3D" id="3.30.70.2890">
    <property type="entry name" value="XS domain"/>
    <property type="match status" value="1"/>
</dbReference>
<keyword evidence="1" id="KW-0175">Coiled coil</keyword>
<dbReference type="PANTHER" id="PTHR21596">
    <property type="entry name" value="RIBONUCLEASE P SUBUNIT P38"/>
    <property type="match status" value="1"/>
</dbReference>
<keyword evidence="5" id="KW-1185">Reference proteome</keyword>
<feature type="domain" description="Factor of DNA methylation 1-5/IDN2" evidence="3">
    <location>
        <begin position="365"/>
        <end position="480"/>
    </location>
</feature>
<dbReference type="Gramene" id="PUZ58017">
    <property type="protein sequence ID" value="PUZ58017"/>
    <property type="gene ID" value="GQ55_5G476700"/>
</dbReference>
<proteinExistence type="predicted"/>
<dbReference type="PANTHER" id="PTHR21596:SF49">
    <property type="entry name" value="FACTOR OF DNA METHYLATION 1-5_IDN2 DOMAIN-CONTAINING PROTEIN"/>
    <property type="match status" value="1"/>
</dbReference>
<evidence type="ECO:0000259" key="2">
    <source>
        <dbReference type="Pfam" id="PF03468"/>
    </source>
</evidence>
<evidence type="ECO:0000313" key="4">
    <source>
        <dbReference type="EMBL" id="PUZ58017.1"/>
    </source>
</evidence>
<dbReference type="OrthoDB" id="1892195at2759"/>
<feature type="domain" description="XS" evidence="2">
    <location>
        <begin position="18"/>
        <end position="125"/>
    </location>
</feature>
<evidence type="ECO:0000259" key="3">
    <source>
        <dbReference type="Pfam" id="PF03469"/>
    </source>
</evidence>
<dbReference type="InterPro" id="IPR045177">
    <property type="entry name" value="FDM1-5/IDN2"/>
</dbReference>
<evidence type="ECO:0008006" key="6">
    <source>
        <dbReference type="Google" id="ProtNLM"/>
    </source>
</evidence>
<dbReference type="InterPro" id="IPR005379">
    <property type="entry name" value="FDM1-5/IDN2_XH"/>
</dbReference>
<organism evidence="4 5">
    <name type="scientific">Panicum hallii var. hallii</name>
    <dbReference type="NCBI Taxonomy" id="1504633"/>
    <lineage>
        <taxon>Eukaryota</taxon>
        <taxon>Viridiplantae</taxon>
        <taxon>Streptophyta</taxon>
        <taxon>Embryophyta</taxon>
        <taxon>Tracheophyta</taxon>
        <taxon>Spermatophyta</taxon>
        <taxon>Magnoliopsida</taxon>
        <taxon>Liliopsida</taxon>
        <taxon>Poales</taxon>
        <taxon>Poaceae</taxon>
        <taxon>PACMAD clade</taxon>
        <taxon>Panicoideae</taxon>
        <taxon>Panicodae</taxon>
        <taxon>Paniceae</taxon>
        <taxon>Panicinae</taxon>
        <taxon>Panicum</taxon>
        <taxon>Panicum sect. Panicum</taxon>
    </lineage>
</organism>
<name>A0A2T7DR06_9POAL</name>
<feature type="coiled-coil region" evidence="1">
    <location>
        <begin position="213"/>
        <end position="332"/>
    </location>
</feature>
<dbReference type="Proteomes" id="UP000244336">
    <property type="component" value="Chromosome 5"/>
</dbReference>